<protein>
    <recommendedName>
        <fullName evidence="3">Enoyl reductase (ER) domain-containing protein</fullName>
    </recommendedName>
</protein>
<dbReference type="RefSeq" id="XP_031850733.1">
    <property type="nucleotide sequence ID" value="XM_031994842.1"/>
</dbReference>
<evidence type="ECO:0000256" key="1">
    <source>
        <dbReference type="ARBA" id="ARBA00022857"/>
    </source>
</evidence>
<dbReference type="SUPFAM" id="SSF50129">
    <property type="entry name" value="GroES-like"/>
    <property type="match status" value="1"/>
</dbReference>
<dbReference type="GO" id="GO:0070402">
    <property type="term" value="F:NADPH binding"/>
    <property type="evidence" value="ECO:0007669"/>
    <property type="project" value="TreeGrafter"/>
</dbReference>
<reference evidence="4 5" key="1">
    <citation type="submission" date="2019-09" db="EMBL/GenBank/DDBJ databases">
        <authorList>
            <person name="Brejova B."/>
        </authorList>
    </citation>
    <scope>NUCLEOTIDE SEQUENCE [LARGE SCALE GENOMIC DNA]</scope>
</reference>
<dbReference type="AlphaFoldDB" id="A0A5E8AYA1"/>
<evidence type="ECO:0000256" key="2">
    <source>
        <dbReference type="ARBA" id="ARBA00023002"/>
    </source>
</evidence>
<dbReference type="PANTHER" id="PTHR48106:SF18">
    <property type="entry name" value="QUINONE OXIDOREDUCTASE PIG3"/>
    <property type="match status" value="1"/>
</dbReference>
<organism evidence="4 5">
    <name type="scientific">Magnusiomyces paraingens</name>
    <dbReference type="NCBI Taxonomy" id="2606893"/>
    <lineage>
        <taxon>Eukaryota</taxon>
        <taxon>Fungi</taxon>
        <taxon>Dikarya</taxon>
        <taxon>Ascomycota</taxon>
        <taxon>Saccharomycotina</taxon>
        <taxon>Dipodascomycetes</taxon>
        <taxon>Dipodascales</taxon>
        <taxon>Dipodascaceae</taxon>
        <taxon>Magnusiomyces</taxon>
    </lineage>
</organism>
<dbReference type="InterPro" id="IPR013149">
    <property type="entry name" value="ADH-like_C"/>
</dbReference>
<dbReference type="InterPro" id="IPR020843">
    <property type="entry name" value="ER"/>
</dbReference>
<dbReference type="GO" id="GO:0016651">
    <property type="term" value="F:oxidoreductase activity, acting on NAD(P)H"/>
    <property type="evidence" value="ECO:0007669"/>
    <property type="project" value="TreeGrafter"/>
</dbReference>
<dbReference type="Pfam" id="PF00107">
    <property type="entry name" value="ADH_zinc_N"/>
    <property type="match status" value="1"/>
</dbReference>
<dbReference type="SUPFAM" id="SSF51735">
    <property type="entry name" value="NAD(P)-binding Rossmann-fold domains"/>
    <property type="match status" value="1"/>
</dbReference>
<keyword evidence="2" id="KW-0560">Oxidoreductase</keyword>
<gene>
    <name evidence="4" type="ORF">SAPINGB_P000118</name>
</gene>
<dbReference type="EMBL" id="CABVLU010000001">
    <property type="protein sequence ID" value="VVT43728.1"/>
    <property type="molecule type" value="Genomic_DNA"/>
</dbReference>
<keyword evidence="5" id="KW-1185">Reference proteome</keyword>
<dbReference type="SMART" id="SM00829">
    <property type="entry name" value="PKS_ER"/>
    <property type="match status" value="1"/>
</dbReference>
<dbReference type="PANTHER" id="PTHR48106">
    <property type="entry name" value="QUINONE OXIDOREDUCTASE PIG3-RELATED"/>
    <property type="match status" value="1"/>
</dbReference>
<dbReference type="InterPro" id="IPR014189">
    <property type="entry name" value="Quinone_OxRdtase_PIG3"/>
</dbReference>
<dbReference type="GeneID" id="43578942"/>
<dbReference type="InterPro" id="IPR011032">
    <property type="entry name" value="GroES-like_sf"/>
</dbReference>
<dbReference type="CDD" id="cd05276">
    <property type="entry name" value="p53_inducible_oxidoreductase"/>
    <property type="match status" value="1"/>
</dbReference>
<dbReference type="Gene3D" id="3.40.50.720">
    <property type="entry name" value="NAD(P)-binding Rossmann-like Domain"/>
    <property type="match status" value="1"/>
</dbReference>
<dbReference type="InterPro" id="IPR036291">
    <property type="entry name" value="NAD(P)-bd_dom_sf"/>
</dbReference>
<evidence type="ECO:0000313" key="4">
    <source>
        <dbReference type="EMBL" id="VVT43728.1"/>
    </source>
</evidence>
<name>A0A5E8AYA1_9ASCO</name>
<dbReference type="InterPro" id="IPR013154">
    <property type="entry name" value="ADH-like_N"/>
</dbReference>
<feature type="domain" description="Enoyl reductase (ER)" evidence="3">
    <location>
        <begin position="11"/>
        <end position="349"/>
    </location>
</feature>
<dbReference type="OrthoDB" id="3509362at2759"/>
<evidence type="ECO:0000259" key="3">
    <source>
        <dbReference type="SMART" id="SM00829"/>
    </source>
</evidence>
<dbReference type="Gene3D" id="3.90.180.10">
    <property type="entry name" value="Medium-chain alcohol dehydrogenases, catalytic domain"/>
    <property type="match status" value="1"/>
</dbReference>
<sequence>MKAVLIKNQKGPSSALYIGEASKPARSSSDDVLIHVHCFGLNRMDILQREGHYPVPPGASPILGVEFSGTVAEIPDNNTSNSWSVGDKVFGLVTGGSYAEYVVCNQATLFKFPENLSNFDFVKAAAIPEVWLTATQVVLHIGKLQPNSRFLFHAGASGVGLAALQIARGSANARTVYCTVGSNDKRDFLLSSVASSWASASQTCPHSTELVPINYREHDFADAIKQHDPTPLDLIVDPVGQLYFQRNLDLLGRDSTLVLMGLMSGGVVTQGPVDLSPILRKALRIEGTTLRARSIEYKTELRRVFEARVLPHIFTGEFNVFIEKEFKWENIIEAHNLMESNKTMGKIIVHVN</sequence>
<accession>A0A5E8AYA1</accession>
<keyword evidence="1" id="KW-0521">NADP</keyword>
<dbReference type="Pfam" id="PF08240">
    <property type="entry name" value="ADH_N"/>
    <property type="match status" value="1"/>
</dbReference>
<evidence type="ECO:0000313" key="5">
    <source>
        <dbReference type="Proteomes" id="UP000398389"/>
    </source>
</evidence>
<dbReference type="Proteomes" id="UP000398389">
    <property type="component" value="Unassembled WGS sequence"/>
</dbReference>
<proteinExistence type="predicted"/>